<keyword evidence="1" id="KW-0614">Plasmid</keyword>
<dbReference type="KEGG" id="haq:DU484_00415"/>
<dbReference type="RefSeq" id="WP_114604756.1">
    <property type="nucleotide sequence ID" value="NZ_CP031147.1"/>
</dbReference>
<proteinExistence type="predicted"/>
<sequence>MSQQNTNPLVKFTTELVDFARGERRGIRNPFVMVPVEPKIEHRLTKRLETWASAPDGDLKNWEDVSDTRGADVTITSVRLDALMPETRAFETTIDLGALDRVETDAVEDTLERNLAAELVDALIEKHIKNGAVKNDRSSVLVLLNLGSLYPFTRASELLDELDRKNVNTTVGIPFPGSVVGGRLSFFNEQARHYYPAHRIGKKVIAGYMEDV</sequence>
<dbReference type="Proteomes" id="UP000252985">
    <property type="component" value="Plasmid pCBA1112-01"/>
</dbReference>
<dbReference type="EMBL" id="CP031147">
    <property type="protein sequence ID" value="AXG08432.1"/>
    <property type="molecule type" value="Genomic_DNA"/>
</dbReference>
<accession>A0A345E8B0</accession>
<evidence type="ECO:0000313" key="2">
    <source>
        <dbReference type="Proteomes" id="UP000252985"/>
    </source>
</evidence>
<dbReference type="Pfam" id="PF08747">
    <property type="entry name" value="BrxB"/>
    <property type="match status" value="1"/>
</dbReference>
<gene>
    <name evidence="1" type="ORF">DU484_00415</name>
</gene>
<protein>
    <submittedName>
        <fullName evidence="1">DUF1788 domain-containing protein</fullName>
    </submittedName>
</protein>
<evidence type="ECO:0000313" key="1">
    <source>
        <dbReference type="EMBL" id="AXG08432.1"/>
    </source>
</evidence>
<name>A0A345E8B0_9EURY</name>
<organism evidence="1 2">
    <name type="scientific">Haloplanus rubicundus</name>
    <dbReference type="NCBI Taxonomy" id="1547898"/>
    <lineage>
        <taxon>Archaea</taxon>
        <taxon>Methanobacteriati</taxon>
        <taxon>Methanobacteriota</taxon>
        <taxon>Stenosarchaea group</taxon>
        <taxon>Halobacteria</taxon>
        <taxon>Halobacteriales</taxon>
        <taxon>Haloferacaceae</taxon>
        <taxon>Haloplanus</taxon>
    </lineage>
</organism>
<dbReference type="AlphaFoldDB" id="A0A345E8B0"/>
<dbReference type="InterPro" id="IPR014858">
    <property type="entry name" value="BrxB"/>
</dbReference>
<reference evidence="1 2" key="1">
    <citation type="submission" date="2018-07" db="EMBL/GenBank/DDBJ databases">
        <title>Genome sequences of Haloplanus sp. CBA1112.</title>
        <authorList>
            <person name="Kim Y.B."/>
            <person name="Roh S.W."/>
        </authorList>
    </citation>
    <scope>NUCLEOTIDE SEQUENCE [LARGE SCALE GENOMIC DNA]</scope>
    <source>
        <strain evidence="1 2">CBA1112</strain>
        <plasmid evidence="2">pcba1112-01</plasmid>
    </source>
</reference>
<geneLocation type="plasmid" evidence="2">
    <name>pcba1112-01</name>
</geneLocation>
<dbReference type="GeneID" id="37285395"/>